<protein>
    <submittedName>
        <fullName evidence="2">Uncharacterized protein</fullName>
    </submittedName>
</protein>
<feature type="chain" id="PRO_5015106412" evidence="1">
    <location>
        <begin position="26"/>
        <end position="49"/>
    </location>
</feature>
<evidence type="ECO:0000256" key="1">
    <source>
        <dbReference type="SAM" id="SignalP"/>
    </source>
</evidence>
<reference evidence="2" key="1">
    <citation type="submission" date="2018-02" db="EMBL/GenBank/DDBJ databases">
        <title>Rhizophora mucronata_Transcriptome.</title>
        <authorList>
            <person name="Meera S.P."/>
            <person name="Sreeshan A."/>
            <person name="Augustine A."/>
        </authorList>
    </citation>
    <scope>NUCLEOTIDE SEQUENCE</scope>
    <source>
        <tissue evidence="2">Leaf</tissue>
    </source>
</reference>
<feature type="signal peptide" evidence="1">
    <location>
        <begin position="1"/>
        <end position="25"/>
    </location>
</feature>
<keyword evidence="1" id="KW-0732">Signal</keyword>
<name>A0A2P2P166_RHIMU</name>
<evidence type="ECO:0000313" key="2">
    <source>
        <dbReference type="EMBL" id="MBX48482.1"/>
    </source>
</evidence>
<accession>A0A2P2P166</accession>
<proteinExistence type="predicted"/>
<organism evidence="2">
    <name type="scientific">Rhizophora mucronata</name>
    <name type="common">Asiatic mangrove</name>
    <dbReference type="NCBI Taxonomy" id="61149"/>
    <lineage>
        <taxon>Eukaryota</taxon>
        <taxon>Viridiplantae</taxon>
        <taxon>Streptophyta</taxon>
        <taxon>Embryophyta</taxon>
        <taxon>Tracheophyta</taxon>
        <taxon>Spermatophyta</taxon>
        <taxon>Magnoliopsida</taxon>
        <taxon>eudicotyledons</taxon>
        <taxon>Gunneridae</taxon>
        <taxon>Pentapetalae</taxon>
        <taxon>rosids</taxon>
        <taxon>fabids</taxon>
        <taxon>Malpighiales</taxon>
        <taxon>Rhizophoraceae</taxon>
        <taxon>Rhizophora</taxon>
    </lineage>
</organism>
<dbReference type="AlphaFoldDB" id="A0A2P2P166"/>
<dbReference type="EMBL" id="GGEC01067998">
    <property type="protein sequence ID" value="MBX48482.1"/>
    <property type="molecule type" value="Transcribed_RNA"/>
</dbReference>
<sequence length="49" mass="5920">MHILKNMVRLILQFILLLMLHLRHKQKPCECNIVSQSLRCKVLFLVLYE</sequence>